<dbReference type="RefSeq" id="WP_156642909.1">
    <property type="nucleotide sequence ID" value="NZ_WOXT01000004.1"/>
</dbReference>
<comment type="caution">
    <text evidence="1">The sequence shown here is derived from an EMBL/GenBank/DDBJ whole genome shotgun (WGS) entry which is preliminary data.</text>
</comment>
<sequence length="108" mass="12258">MDNPLAQIGWAEPWYAAETPGVQNQLEREISQKHPLHGLGARVVGRRIDNDDVVAVLQDGRYVNVHLVWSPHTCADGTYPGWFCYGTLDEFKKAMRADAEEYQDRNNS</sequence>
<keyword evidence="2" id="KW-1185">Reference proteome</keyword>
<name>A0A7C9HNL3_9GAMM</name>
<reference evidence="1 2" key="1">
    <citation type="submission" date="2019-12" db="EMBL/GenBank/DDBJ databases">
        <authorList>
            <person name="Xu J."/>
        </authorList>
    </citation>
    <scope>NUCLEOTIDE SEQUENCE [LARGE SCALE GENOMIC DNA]</scope>
    <source>
        <strain evidence="1 2">HX-5-24</strain>
    </source>
</reference>
<protein>
    <submittedName>
        <fullName evidence="1">Uncharacterized protein</fullName>
    </submittedName>
</protein>
<dbReference type="Proteomes" id="UP000479692">
    <property type="component" value="Unassembled WGS sequence"/>
</dbReference>
<evidence type="ECO:0000313" key="2">
    <source>
        <dbReference type="Proteomes" id="UP000479692"/>
    </source>
</evidence>
<evidence type="ECO:0000313" key="1">
    <source>
        <dbReference type="EMBL" id="MUV15337.1"/>
    </source>
</evidence>
<accession>A0A7C9HNL3</accession>
<proteinExistence type="predicted"/>
<dbReference type="EMBL" id="WOXT01000004">
    <property type="protein sequence ID" value="MUV15337.1"/>
    <property type="molecule type" value="Genomic_DNA"/>
</dbReference>
<gene>
    <name evidence="1" type="ORF">GN331_14115</name>
</gene>
<organism evidence="1 2">
    <name type="scientific">Noviluteimonas gilva</name>
    <dbReference type="NCBI Taxonomy" id="2682097"/>
    <lineage>
        <taxon>Bacteria</taxon>
        <taxon>Pseudomonadati</taxon>
        <taxon>Pseudomonadota</taxon>
        <taxon>Gammaproteobacteria</taxon>
        <taxon>Lysobacterales</taxon>
        <taxon>Lysobacteraceae</taxon>
        <taxon>Noviluteimonas</taxon>
    </lineage>
</organism>
<dbReference type="AlphaFoldDB" id="A0A7C9HNL3"/>